<dbReference type="Pfam" id="PF03745">
    <property type="entry name" value="DUF309"/>
    <property type="match status" value="1"/>
</dbReference>
<reference evidence="1" key="1">
    <citation type="journal article" date="2015" name="Nature">
        <title>Complex archaea that bridge the gap between prokaryotes and eukaryotes.</title>
        <authorList>
            <person name="Spang A."/>
            <person name="Saw J.H."/>
            <person name="Jorgensen S.L."/>
            <person name="Zaremba-Niedzwiedzka K."/>
            <person name="Martijn J."/>
            <person name="Lind A.E."/>
            <person name="van Eijk R."/>
            <person name="Schleper C."/>
            <person name="Guy L."/>
            <person name="Ettema T.J."/>
        </authorList>
    </citation>
    <scope>NUCLEOTIDE SEQUENCE</scope>
</reference>
<sequence>MCTIPISLPPYPYVPGRNARHPEDWFDTIKASVSSDVALSALGQTQAWQAGLVYFDAGYFWECHEVVEAVWLRTPDGSVEREMTQALIQLANARLKLRMQKYRAVARLCDMVEQHLVNCPKDQPILGLSVTDMRARVMATRDSLI</sequence>
<gene>
    <name evidence="1" type="ORF">LCGC14_1654340</name>
</gene>
<evidence type="ECO:0008006" key="2">
    <source>
        <dbReference type="Google" id="ProtNLM"/>
    </source>
</evidence>
<name>A0A0F9IIJ9_9ZZZZ</name>
<dbReference type="InterPro" id="IPR005500">
    <property type="entry name" value="DUF309"/>
</dbReference>
<dbReference type="EMBL" id="LAZR01013956">
    <property type="protein sequence ID" value="KKM19569.1"/>
    <property type="molecule type" value="Genomic_DNA"/>
</dbReference>
<accession>A0A0F9IIJ9</accession>
<organism evidence="1">
    <name type="scientific">marine sediment metagenome</name>
    <dbReference type="NCBI Taxonomy" id="412755"/>
    <lineage>
        <taxon>unclassified sequences</taxon>
        <taxon>metagenomes</taxon>
        <taxon>ecological metagenomes</taxon>
    </lineage>
</organism>
<comment type="caution">
    <text evidence="1">The sequence shown here is derived from an EMBL/GenBank/DDBJ whole genome shotgun (WGS) entry which is preliminary data.</text>
</comment>
<dbReference type="Gene3D" id="1.10.3450.10">
    <property type="entry name" value="TTHA0068-like"/>
    <property type="match status" value="1"/>
</dbReference>
<protein>
    <recommendedName>
        <fullName evidence="2">DUF309 domain-containing protein</fullName>
    </recommendedName>
</protein>
<proteinExistence type="predicted"/>
<dbReference type="SUPFAM" id="SSF140663">
    <property type="entry name" value="TTHA0068-like"/>
    <property type="match status" value="1"/>
</dbReference>
<dbReference type="AlphaFoldDB" id="A0A0F9IIJ9"/>
<evidence type="ECO:0000313" key="1">
    <source>
        <dbReference type="EMBL" id="KKM19569.1"/>
    </source>
</evidence>
<dbReference type="InterPro" id="IPR023203">
    <property type="entry name" value="TTHA0068_sf"/>
</dbReference>